<dbReference type="PROSITE" id="PS00360">
    <property type="entry name" value="RIBOSOMAL_S9"/>
    <property type="match status" value="1"/>
</dbReference>
<keyword evidence="2 4" id="KW-0689">Ribosomal protein</keyword>
<keyword evidence="3 4" id="KW-0687">Ribonucleoprotein</keyword>
<dbReference type="Proteomes" id="UP000510821">
    <property type="component" value="Chromosome"/>
</dbReference>
<proteinExistence type="inferred from homology"/>
<sequence>MVKAKTTKKKTSKAKQKKPAEKKLKVIATRGKRKESIARAYVHEGKGIVRINSISLEGMPNGYLKSIIMEPLLMAEDKAKNLDIRVIVRGGGVMGQAEAVRTAIARGIVDFTADESLRESMDKRDRFMLLEDSRRVEPKKYKGPKARARFQKSYR</sequence>
<dbReference type="PANTHER" id="PTHR21569:SF16">
    <property type="entry name" value="RIBOSOMAL PROTEIN S16"/>
    <property type="match status" value="1"/>
</dbReference>
<evidence type="ECO:0000256" key="5">
    <source>
        <dbReference type="RuleBase" id="RU003817"/>
    </source>
</evidence>
<dbReference type="EMBL" id="CP058998">
    <property type="protein sequence ID" value="QLJ53027.1"/>
    <property type="molecule type" value="Genomic_DNA"/>
</dbReference>
<dbReference type="SUPFAM" id="SSF54211">
    <property type="entry name" value="Ribosomal protein S5 domain 2-like"/>
    <property type="match status" value="1"/>
</dbReference>
<dbReference type="GO" id="GO:0006412">
    <property type="term" value="P:translation"/>
    <property type="evidence" value="ECO:0007669"/>
    <property type="project" value="InterPro"/>
</dbReference>
<evidence type="ECO:0000256" key="6">
    <source>
        <dbReference type="SAM" id="MobiDB-lite"/>
    </source>
</evidence>
<dbReference type="GO" id="GO:0000462">
    <property type="term" value="P:maturation of SSU-rRNA from tricistronic rRNA transcript (SSU-rRNA, 5.8S rRNA, LSU-rRNA)"/>
    <property type="evidence" value="ECO:0007669"/>
    <property type="project" value="TreeGrafter"/>
</dbReference>
<reference evidence="8" key="1">
    <citation type="submission" date="2020-07" db="EMBL/GenBank/DDBJ databases">
        <title>Metabolic diversity and evolutionary history of the archaeal phylum ###Micrarchaeota### uncovered from a freshwater lake metagenome.</title>
        <authorList>
            <person name="Kadnikov V.V."/>
            <person name="Savvichev A.S."/>
            <person name="Mardanov A.V."/>
            <person name="Beletsky A.V."/>
            <person name="Chupakov A.V."/>
            <person name="Kokryatskaya N.M."/>
            <person name="Pimenov N.V."/>
            <person name="Ravin N.V."/>
        </authorList>
    </citation>
    <scope>NUCLEOTIDE SEQUENCE [LARGE SCALE GENOMIC DNA]</scope>
</reference>
<name>A0A7D5XPY3_FERL1</name>
<protein>
    <recommendedName>
        <fullName evidence="5">30S ribosomal protein S9</fullName>
    </recommendedName>
</protein>
<dbReference type="GO" id="GO:0022627">
    <property type="term" value="C:cytosolic small ribosomal subunit"/>
    <property type="evidence" value="ECO:0007669"/>
    <property type="project" value="TreeGrafter"/>
</dbReference>
<dbReference type="GO" id="GO:0003723">
    <property type="term" value="F:RNA binding"/>
    <property type="evidence" value="ECO:0007669"/>
    <property type="project" value="TreeGrafter"/>
</dbReference>
<evidence type="ECO:0000313" key="7">
    <source>
        <dbReference type="EMBL" id="QLJ53027.1"/>
    </source>
</evidence>
<dbReference type="AlphaFoldDB" id="A0A7D5XPY3"/>
<dbReference type="InterPro" id="IPR014721">
    <property type="entry name" value="Ribsml_uS5_D2-typ_fold_subgr"/>
</dbReference>
<dbReference type="Gene3D" id="3.30.230.10">
    <property type="match status" value="1"/>
</dbReference>
<evidence type="ECO:0000256" key="3">
    <source>
        <dbReference type="ARBA" id="ARBA00023274"/>
    </source>
</evidence>
<feature type="compositionally biased region" description="Basic residues" evidence="6">
    <location>
        <begin position="1"/>
        <end position="17"/>
    </location>
</feature>
<comment type="similarity">
    <text evidence="1 4">Belongs to the universal ribosomal protein uS9 family.</text>
</comment>
<evidence type="ECO:0000313" key="8">
    <source>
        <dbReference type="Proteomes" id="UP000510821"/>
    </source>
</evidence>
<dbReference type="InterPro" id="IPR000754">
    <property type="entry name" value="Ribosomal_uS9"/>
</dbReference>
<dbReference type="NCBIfam" id="NF001749">
    <property type="entry name" value="PRK00474.1"/>
    <property type="match status" value="1"/>
</dbReference>
<organism evidence="7 8">
    <name type="scientific">Fermentimicrarchaeum limneticum</name>
    <dbReference type="NCBI Taxonomy" id="2795018"/>
    <lineage>
        <taxon>Archaea</taxon>
        <taxon>Candidatus Micrarchaeota</taxon>
        <taxon>Candidatus Fermentimicrarchaeales</taxon>
        <taxon>Candidatus Fermentimicrarchaeaceae</taxon>
        <taxon>Candidatus Fermentimicrarchaeum</taxon>
    </lineage>
</organism>
<evidence type="ECO:0000256" key="4">
    <source>
        <dbReference type="RuleBase" id="RU003815"/>
    </source>
</evidence>
<dbReference type="PANTHER" id="PTHR21569">
    <property type="entry name" value="RIBOSOMAL PROTEIN S9"/>
    <property type="match status" value="1"/>
</dbReference>
<evidence type="ECO:0000256" key="2">
    <source>
        <dbReference type="ARBA" id="ARBA00022980"/>
    </source>
</evidence>
<accession>A0A7D5XPY3</accession>
<evidence type="ECO:0000256" key="1">
    <source>
        <dbReference type="ARBA" id="ARBA00005251"/>
    </source>
</evidence>
<dbReference type="KEGG" id="flt:Sv326_0852"/>
<dbReference type="InterPro" id="IPR020568">
    <property type="entry name" value="Ribosomal_Su5_D2-typ_SF"/>
</dbReference>
<dbReference type="Pfam" id="PF00380">
    <property type="entry name" value="Ribosomal_S9"/>
    <property type="match status" value="1"/>
</dbReference>
<feature type="region of interest" description="Disordered" evidence="6">
    <location>
        <begin position="1"/>
        <end position="23"/>
    </location>
</feature>
<dbReference type="GO" id="GO:0003735">
    <property type="term" value="F:structural constituent of ribosome"/>
    <property type="evidence" value="ECO:0007669"/>
    <property type="project" value="InterPro"/>
</dbReference>
<dbReference type="InterPro" id="IPR020574">
    <property type="entry name" value="Ribosomal_uS9_CS"/>
</dbReference>
<gene>
    <name evidence="7" type="ORF">Sv326_0852</name>
</gene>